<reference evidence="1 2" key="1">
    <citation type="submission" date="2022-06" db="EMBL/GenBank/DDBJ databases">
        <authorList>
            <person name="Xuan X."/>
        </authorList>
    </citation>
    <scope>NUCLEOTIDE SEQUENCE [LARGE SCALE GENOMIC DNA]</scope>
    <source>
        <strain evidence="1 2">2V75</strain>
    </source>
</reference>
<sequence length="122" mass="13695">MHKIIAKSLLFLMALGISCSEIPENDDPVIGIWAQLQAPKEASAKHMDREEWIFNDAYLGRYHVYQGNEIMVSTDFQWKSESGVYTISYPGLAKGADRVTIKESAGTTLLIDLQGQVLAYRE</sequence>
<evidence type="ECO:0008006" key="3">
    <source>
        <dbReference type="Google" id="ProtNLM"/>
    </source>
</evidence>
<evidence type="ECO:0000313" key="1">
    <source>
        <dbReference type="EMBL" id="MCO5725910.1"/>
    </source>
</evidence>
<comment type="caution">
    <text evidence="1">The sequence shown here is derived from an EMBL/GenBank/DDBJ whole genome shotgun (WGS) entry which is preliminary data.</text>
</comment>
<organism evidence="1 2">
    <name type="scientific">Robiginitalea marina</name>
    <dbReference type="NCBI Taxonomy" id="2954105"/>
    <lineage>
        <taxon>Bacteria</taxon>
        <taxon>Pseudomonadati</taxon>
        <taxon>Bacteroidota</taxon>
        <taxon>Flavobacteriia</taxon>
        <taxon>Flavobacteriales</taxon>
        <taxon>Flavobacteriaceae</taxon>
        <taxon>Robiginitalea</taxon>
    </lineage>
</organism>
<dbReference type="PROSITE" id="PS51257">
    <property type="entry name" value="PROKAR_LIPOPROTEIN"/>
    <property type="match status" value="1"/>
</dbReference>
<evidence type="ECO:0000313" key="2">
    <source>
        <dbReference type="Proteomes" id="UP001206312"/>
    </source>
</evidence>
<dbReference type="EMBL" id="JAMXIB010000015">
    <property type="protein sequence ID" value="MCO5725910.1"/>
    <property type="molecule type" value="Genomic_DNA"/>
</dbReference>
<name>A0ABT1B245_9FLAO</name>
<gene>
    <name evidence="1" type="ORF">NG653_13675</name>
</gene>
<protein>
    <recommendedName>
        <fullName evidence="3">Lipocalin-like domain-containing protein</fullName>
    </recommendedName>
</protein>
<dbReference type="Proteomes" id="UP001206312">
    <property type="component" value="Unassembled WGS sequence"/>
</dbReference>
<proteinExistence type="predicted"/>
<keyword evidence="2" id="KW-1185">Reference proteome</keyword>
<dbReference type="RefSeq" id="WP_252742282.1">
    <property type="nucleotide sequence ID" value="NZ_JAMXIB010000015.1"/>
</dbReference>
<accession>A0ABT1B245</accession>